<protein>
    <recommendedName>
        <fullName evidence="6">Alpha,alpha-trehalose-phosphate synthase (UDP-forming)</fullName>
    </recommendedName>
</protein>
<dbReference type="Pfam" id="PF00982">
    <property type="entry name" value="Glyco_transf_20"/>
    <property type="match status" value="1"/>
</dbReference>
<dbReference type="AlphaFoldDB" id="A0AAN6F2G6"/>
<dbReference type="GO" id="GO:0005946">
    <property type="term" value="C:alpha,alpha-trehalose-phosphate synthase complex (UDP-forming)"/>
    <property type="evidence" value="ECO:0007669"/>
    <property type="project" value="TreeGrafter"/>
</dbReference>
<dbReference type="FunFam" id="3.40.50.2000:FF:000010">
    <property type="entry name" value="Alpha,alpha-trehalose-phosphate synthase"/>
    <property type="match status" value="1"/>
</dbReference>
<evidence type="ECO:0000313" key="5">
    <source>
        <dbReference type="Proteomes" id="UP001161757"/>
    </source>
</evidence>
<comment type="caution">
    <text evidence="4">The sequence shown here is derived from an EMBL/GenBank/DDBJ whole genome shotgun (WGS) entry which is preliminary data.</text>
</comment>
<dbReference type="InterPro" id="IPR001830">
    <property type="entry name" value="Glyco_trans_20"/>
</dbReference>
<evidence type="ECO:0000313" key="4">
    <source>
        <dbReference type="EMBL" id="KAJ8995194.1"/>
    </source>
</evidence>
<dbReference type="PANTHER" id="PTHR10788:SF75">
    <property type="entry name" value="SYNTHASE SUBUNIT OF TREHALOSE-6-PHOSPHATE SYNTHASE_PHOSPHATASE COMPLEX (EUROFUNG)"/>
    <property type="match status" value="1"/>
</dbReference>
<dbReference type="PANTHER" id="PTHR10788">
    <property type="entry name" value="TREHALOSE-6-PHOSPHATE SYNTHASE"/>
    <property type="match status" value="1"/>
</dbReference>
<dbReference type="GO" id="GO:0005992">
    <property type="term" value="P:trehalose biosynthetic process"/>
    <property type="evidence" value="ECO:0007669"/>
    <property type="project" value="InterPro"/>
</dbReference>
<proteinExistence type="predicted"/>
<dbReference type="GO" id="GO:0004805">
    <property type="term" value="F:trehalose-phosphatase activity"/>
    <property type="evidence" value="ECO:0007669"/>
    <property type="project" value="TreeGrafter"/>
</dbReference>
<keyword evidence="1" id="KW-0328">Glycosyltransferase</keyword>
<evidence type="ECO:0000256" key="2">
    <source>
        <dbReference type="ARBA" id="ARBA00022679"/>
    </source>
</evidence>
<reference evidence="4" key="1">
    <citation type="submission" date="2023-01" db="EMBL/GenBank/DDBJ databases">
        <title>Exophiala dermititidis isolated from Cystic Fibrosis Patient.</title>
        <authorList>
            <person name="Kurbessoian T."/>
            <person name="Crocker A."/>
            <person name="Murante D."/>
            <person name="Hogan D.A."/>
            <person name="Stajich J.E."/>
        </authorList>
    </citation>
    <scope>NUCLEOTIDE SEQUENCE</scope>
    <source>
        <strain evidence="4">Ex8</strain>
    </source>
</reference>
<keyword evidence="2" id="KW-0808">Transferase</keyword>
<evidence type="ECO:0000256" key="3">
    <source>
        <dbReference type="SAM" id="MobiDB-lite"/>
    </source>
</evidence>
<dbReference type="GO" id="GO:0005829">
    <property type="term" value="C:cytosol"/>
    <property type="evidence" value="ECO:0007669"/>
    <property type="project" value="TreeGrafter"/>
</dbReference>
<dbReference type="Gene3D" id="3.40.50.2000">
    <property type="entry name" value="Glycogen Phosphorylase B"/>
    <property type="match status" value="2"/>
</dbReference>
<dbReference type="GO" id="GO:0003825">
    <property type="term" value="F:alpha,alpha-trehalose-phosphate synthase (UDP-forming) activity"/>
    <property type="evidence" value="ECO:0007669"/>
    <property type="project" value="TreeGrafter"/>
</dbReference>
<dbReference type="CDD" id="cd03788">
    <property type="entry name" value="GT20_TPS"/>
    <property type="match status" value="1"/>
</dbReference>
<evidence type="ECO:0000256" key="1">
    <source>
        <dbReference type="ARBA" id="ARBA00022676"/>
    </source>
</evidence>
<gene>
    <name evidence="4" type="ORF">HRR80_001883</name>
</gene>
<feature type="region of interest" description="Disordered" evidence="3">
    <location>
        <begin position="500"/>
        <end position="527"/>
    </location>
</feature>
<name>A0AAN6F2G6_EXODE</name>
<evidence type="ECO:0008006" key="6">
    <source>
        <dbReference type="Google" id="ProtNLM"/>
    </source>
</evidence>
<dbReference type="Proteomes" id="UP001161757">
    <property type="component" value="Unassembled WGS sequence"/>
</dbReference>
<dbReference type="GO" id="GO:0034605">
    <property type="term" value="P:cellular response to heat"/>
    <property type="evidence" value="ECO:0007669"/>
    <property type="project" value="TreeGrafter"/>
</dbReference>
<dbReference type="SUPFAM" id="SSF53756">
    <property type="entry name" value="UDP-Glycosyltransferase/glycogen phosphorylase"/>
    <property type="match status" value="1"/>
</dbReference>
<sequence>MDVDPHGDSSLTIQRVYNIIPWRLSGTMDPNFEGRVLVIANRLPITIKPDAEGNFEYTMSSGGLVSGLRSLAKVVDFKWFGWPGLDVHRNDKDRVRSQLHDQFNAVPIFLAEELAQKHYNGFSNSVLWPLLHRMPEKVGTEGSWAAAYREVNEIFADNIVPYVEDGDLIWVHDYHLMLLPGILRERLSKKKDLRIGFFLHTPFPSEDYFTILPFREEICRSLLLCDVIGFHTNEYAMDFLNSARTVLKDVAKSPQDLHWEGRRVILHGFPIGIEPEEFTQKAESEEVQKEIANLQKEFRGQKILLGVDRLDYIKGIPQKVMAFDRFLTEHPEWVGKVTMIQLAIPTRADVPTYQKLREEVERLIGHVNGKHGTFTHTPIHYLYKSLKPETLSALYAVSDVCIISSLRDGLNMVSYEYVASQAQRKGVLVMSNYAGAVKLLPACVVINPWDIPRFAETIGEVLDMPPEERARRHEENFNVVNRWTSVNWGTSFLNTMIRLEIPEDESPPDRDELGPSEVDDRETGSKS</sequence>
<organism evidence="4 5">
    <name type="scientific">Exophiala dermatitidis</name>
    <name type="common">Black yeast-like fungus</name>
    <name type="synonym">Wangiella dermatitidis</name>
    <dbReference type="NCBI Taxonomy" id="5970"/>
    <lineage>
        <taxon>Eukaryota</taxon>
        <taxon>Fungi</taxon>
        <taxon>Dikarya</taxon>
        <taxon>Ascomycota</taxon>
        <taxon>Pezizomycotina</taxon>
        <taxon>Eurotiomycetes</taxon>
        <taxon>Chaetothyriomycetidae</taxon>
        <taxon>Chaetothyriales</taxon>
        <taxon>Herpotrichiellaceae</taxon>
        <taxon>Exophiala</taxon>
    </lineage>
</organism>
<accession>A0AAN6F2G6</accession>
<dbReference type="EMBL" id="JAJGCB010000002">
    <property type="protein sequence ID" value="KAJ8995194.1"/>
    <property type="molecule type" value="Genomic_DNA"/>
</dbReference>